<feature type="compositionally biased region" description="Low complexity" evidence="2">
    <location>
        <begin position="66"/>
        <end position="82"/>
    </location>
</feature>
<dbReference type="Proteomes" id="UP000187203">
    <property type="component" value="Unassembled WGS sequence"/>
</dbReference>
<evidence type="ECO:0000256" key="1">
    <source>
        <dbReference type="PROSITE-ProRule" id="PRU00042"/>
    </source>
</evidence>
<name>A0A1R3H5T6_9ROSI</name>
<proteinExistence type="predicted"/>
<protein>
    <recommendedName>
        <fullName evidence="3">C2H2-type domain-containing protein</fullName>
    </recommendedName>
</protein>
<evidence type="ECO:0000313" key="4">
    <source>
        <dbReference type="EMBL" id="OMO65692.1"/>
    </source>
</evidence>
<gene>
    <name evidence="4" type="ORF">COLO4_31059</name>
</gene>
<evidence type="ECO:0000256" key="2">
    <source>
        <dbReference type="SAM" id="MobiDB-lite"/>
    </source>
</evidence>
<dbReference type="InterPro" id="IPR013087">
    <property type="entry name" value="Znf_C2H2_type"/>
</dbReference>
<accession>A0A1R3H5T6</accession>
<reference evidence="5" key="1">
    <citation type="submission" date="2013-09" db="EMBL/GenBank/DDBJ databases">
        <title>Corchorus olitorius genome sequencing.</title>
        <authorList>
            <person name="Alam M."/>
            <person name="Haque M.S."/>
            <person name="Islam M.S."/>
            <person name="Emdad E.M."/>
            <person name="Islam M.M."/>
            <person name="Ahmed B."/>
            <person name="Halim A."/>
            <person name="Hossen Q.M.M."/>
            <person name="Hossain M.Z."/>
            <person name="Ahmed R."/>
            <person name="Khan M.M."/>
            <person name="Islam R."/>
            <person name="Rashid M.M."/>
            <person name="Khan S.A."/>
            <person name="Rahman M.S."/>
            <person name="Alam M."/>
            <person name="Yahiya A.S."/>
            <person name="Khan M.S."/>
            <person name="Azam M.S."/>
            <person name="Haque T."/>
            <person name="Lashkar M.Z.H."/>
            <person name="Akhand A.I."/>
            <person name="Morshed G."/>
            <person name="Roy S."/>
            <person name="Uddin K.S."/>
            <person name="Rabeya T."/>
            <person name="Hossain A.S."/>
            <person name="Chowdhury A."/>
            <person name="Snigdha A.R."/>
            <person name="Mortoza M.S."/>
            <person name="Matin S.A."/>
            <person name="Hoque S.M.E."/>
            <person name="Islam M.K."/>
            <person name="Roy D.K."/>
            <person name="Haider R."/>
            <person name="Moosa M.M."/>
            <person name="Elias S.M."/>
            <person name="Hasan A.M."/>
            <person name="Jahan S."/>
            <person name="Shafiuddin M."/>
            <person name="Mahmood N."/>
            <person name="Shommy N.S."/>
        </authorList>
    </citation>
    <scope>NUCLEOTIDE SEQUENCE [LARGE SCALE GENOMIC DNA]</scope>
    <source>
        <strain evidence="5">cv. O-4</strain>
    </source>
</reference>
<dbReference type="AlphaFoldDB" id="A0A1R3H5T6"/>
<dbReference type="PROSITE" id="PS50157">
    <property type="entry name" value="ZINC_FINGER_C2H2_2"/>
    <property type="match status" value="1"/>
</dbReference>
<keyword evidence="1" id="KW-0862">Zinc</keyword>
<feature type="compositionally biased region" description="Basic and acidic residues" evidence="2">
    <location>
        <begin position="349"/>
        <end position="359"/>
    </location>
</feature>
<dbReference type="GO" id="GO:0008270">
    <property type="term" value="F:zinc ion binding"/>
    <property type="evidence" value="ECO:0007669"/>
    <property type="project" value="UniProtKB-KW"/>
</dbReference>
<evidence type="ECO:0000313" key="5">
    <source>
        <dbReference type="Proteomes" id="UP000187203"/>
    </source>
</evidence>
<organism evidence="4 5">
    <name type="scientific">Corchorus olitorius</name>
    <dbReference type="NCBI Taxonomy" id="93759"/>
    <lineage>
        <taxon>Eukaryota</taxon>
        <taxon>Viridiplantae</taxon>
        <taxon>Streptophyta</taxon>
        <taxon>Embryophyta</taxon>
        <taxon>Tracheophyta</taxon>
        <taxon>Spermatophyta</taxon>
        <taxon>Magnoliopsida</taxon>
        <taxon>eudicotyledons</taxon>
        <taxon>Gunneridae</taxon>
        <taxon>Pentapetalae</taxon>
        <taxon>rosids</taxon>
        <taxon>malvids</taxon>
        <taxon>Malvales</taxon>
        <taxon>Malvaceae</taxon>
        <taxon>Grewioideae</taxon>
        <taxon>Apeibeae</taxon>
        <taxon>Corchorus</taxon>
    </lineage>
</organism>
<keyword evidence="5" id="KW-1185">Reference proteome</keyword>
<dbReference type="OrthoDB" id="974504at2759"/>
<evidence type="ECO:0000259" key="3">
    <source>
        <dbReference type="PROSITE" id="PS50157"/>
    </source>
</evidence>
<dbReference type="PROSITE" id="PS00028">
    <property type="entry name" value="ZINC_FINGER_C2H2_1"/>
    <property type="match status" value="1"/>
</dbReference>
<keyword evidence="1" id="KW-0863">Zinc-finger</keyword>
<feature type="region of interest" description="Disordered" evidence="2">
    <location>
        <begin position="245"/>
        <end position="322"/>
    </location>
</feature>
<keyword evidence="1" id="KW-0479">Metal-binding</keyword>
<feature type="domain" description="C2H2-type" evidence="3">
    <location>
        <begin position="13"/>
        <end position="40"/>
    </location>
</feature>
<dbReference type="EMBL" id="AWUE01020815">
    <property type="protein sequence ID" value="OMO65692.1"/>
    <property type="molecule type" value="Genomic_DNA"/>
</dbReference>
<feature type="compositionally biased region" description="Polar residues" evidence="2">
    <location>
        <begin position="42"/>
        <end position="56"/>
    </location>
</feature>
<sequence length="359" mass="38057">MAKEDAEKQVGTKSCFYCHKVFSNYRALGGHLRIHQEDRMSRNLNCPSRSSNSMDITRNPPVPLPNSQQNSSVGGNNPTPFTTTPPPFDFPRMVSNETNQASRSRFVGSNPGVAQGPVIMPPDFSTGYGGGVSYQHNALASRAFAPAGANAVMSTAFPSSASVVATGFPIDSSLYAGGSHGICQFNTDQFQISRDGLPPPPGDALQNFQGYNLGKLRNHFSITNPDHSFGSYHLPGFNESIVVSAVSPGPPPSSNLDKRGHYEGGSSSKHEAGKRPYLADGSGDDDKGNKSKKPKIAPTADAEPETQLIAPSADAEPETPHQLKGLILFMDVDDSISAPQAAPVAEAKVPADVDLSLHL</sequence>
<feature type="region of interest" description="Disordered" evidence="2">
    <location>
        <begin position="41"/>
        <end position="94"/>
    </location>
</feature>
<comment type="caution">
    <text evidence="4">The sequence shown here is derived from an EMBL/GenBank/DDBJ whole genome shotgun (WGS) entry which is preliminary data.</text>
</comment>
<feature type="compositionally biased region" description="Basic and acidic residues" evidence="2">
    <location>
        <begin position="256"/>
        <end position="274"/>
    </location>
</feature>
<feature type="region of interest" description="Disordered" evidence="2">
    <location>
        <begin position="340"/>
        <end position="359"/>
    </location>
</feature>